<feature type="transmembrane region" description="Helical" evidence="1">
    <location>
        <begin position="85"/>
        <end position="104"/>
    </location>
</feature>
<feature type="transmembrane region" description="Helical" evidence="1">
    <location>
        <begin position="51"/>
        <end position="73"/>
    </location>
</feature>
<reference evidence="2 3" key="1">
    <citation type="submission" date="2018-07" db="EMBL/GenBank/DDBJ databases">
        <title>Campylobacter zealandensis sp. nov., isolated from birds and water in New Zealand.</title>
        <authorList>
            <person name="Wilkinson D.A."/>
            <person name="Biggs P.J."/>
            <person name="French N.P."/>
            <person name="Midwinter A.C."/>
        </authorList>
    </citation>
    <scope>NUCLEOTIDE SEQUENCE [LARGE SCALE GENOMIC DNA]</scope>
    <source>
        <strain evidence="2 3">B423b</strain>
    </source>
</reference>
<evidence type="ECO:0000313" key="3">
    <source>
        <dbReference type="Proteomes" id="UP000292583"/>
    </source>
</evidence>
<sequence>MKNIFQKTLTFLLFISISPILLFGANGNNIASKLATSVNEQVTDVGTSVSSIINTMSIVMGVIWIVIMLFMAFFNMEGIKNHAKLLFGALVIIGVIYGLSAAGMN</sequence>
<name>A0A4Q9JTK0_9BACT</name>
<proteinExistence type="predicted"/>
<keyword evidence="1" id="KW-0472">Membrane</keyword>
<dbReference type="EMBL" id="QPGR01000015">
    <property type="protein sequence ID" value="TBR79557.1"/>
    <property type="molecule type" value="Genomic_DNA"/>
</dbReference>
<keyword evidence="1" id="KW-0812">Transmembrane</keyword>
<evidence type="ECO:0000313" key="2">
    <source>
        <dbReference type="EMBL" id="TBR79557.1"/>
    </source>
</evidence>
<dbReference type="Proteomes" id="UP000292583">
    <property type="component" value="Unassembled WGS sequence"/>
</dbReference>
<comment type="caution">
    <text evidence="2">The sequence shown here is derived from an EMBL/GenBank/DDBJ whole genome shotgun (WGS) entry which is preliminary data.</text>
</comment>
<dbReference type="OrthoDB" id="5356193at2"/>
<gene>
    <name evidence="2" type="ORF">DU473_07130</name>
</gene>
<dbReference type="RefSeq" id="WP_131186865.1">
    <property type="nucleotide sequence ID" value="NZ_CP076659.1"/>
</dbReference>
<dbReference type="AlphaFoldDB" id="A0A4Q9JTK0"/>
<keyword evidence="1" id="KW-1133">Transmembrane helix</keyword>
<protein>
    <submittedName>
        <fullName evidence="2">Uncharacterized protein</fullName>
    </submittedName>
</protein>
<organism evidence="2 3">
    <name type="scientific">Campylobacter novaezeelandiae</name>
    <dbReference type="NCBI Taxonomy" id="2267891"/>
    <lineage>
        <taxon>Bacteria</taxon>
        <taxon>Pseudomonadati</taxon>
        <taxon>Campylobacterota</taxon>
        <taxon>Epsilonproteobacteria</taxon>
        <taxon>Campylobacterales</taxon>
        <taxon>Campylobacteraceae</taxon>
        <taxon>Campylobacter</taxon>
    </lineage>
</organism>
<accession>A0A4Q9JTK0</accession>
<evidence type="ECO:0000256" key="1">
    <source>
        <dbReference type="SAM" id="Phobius"/>
    </source>
</evidence>
<keyword evidence="3" id="KW-1185">Reference proteome</keyword>